<dbReference type="InterPro" id="IPR032710">
    <property type="entry name" value="NTF2-like_dom_sf"/>
</dbReference>
<dbReference type="PANTHER" id="PTHR38436:SF1">
    <property type="entry name" value="ESTER CYCLASE"/>
    <property type="match status" value="1"/>
</dbReference>
<name>A0ABR7UX02_9FLAO</name>
<dbReference type="InterPro" id="IPR009959">
    <property type="entry name" value="Cyclase_SnoaL-like"/>
</dbReference>
<dbReference type="EMBL" id="JABTCF010000001">
    <property type="protein sequence ID" value="MBD0776696.1"/>
    <property type="molecule type" value="Genomic_DNA"/>
</dbReference>
<sequence length="172" mass="19535">MGRRGVILVIIVFLGINCKENNHYEKEIELENAITKNFGSFITNAWNHKNMDSLRSITVENYSRRLNGIMVAENHNELEANMNIYFNGFPDLKVSIKKTIIKDNQLYASWTFEGTNTGTFGESAATGKRIAVNGFSEVTFNNEGKLIKEDIYYNELALLQQMGYSLVPPIVE</sequence>
<dbReference type="RefSeq" id="WP_188242221.1">
    <property type="nucleotide sequence ID" value="NZ_JABTCF010000001.1"/>
</dbReference>
<accession>A0ABR7UX02</accession>
<dbReference type="Proteomes" id="UP001166021">
    <property type="component" value="Unassembled WGS sequence"/>
</dbReference>
<dbReference type="PANTHER" id="PTHR38436">
    <property type="entry name" value="POLYKETIDE CYCLASE SNOAL-LIKE DOMAIN"/>
    <property type="match status" value="1"/>
</dbReference>
<dbReference type="Pfam" id="PF07366">
    <property type="entry name" value="SnoaL"/>
    <property type="match status" value="1"/>
</dbReference>
<keyword evidence="2" id="KW-1185">Reference proteome</keyword>
<comment type="caution">
    <text evidence="1">The sequence shown here is derived from an EMBL/GenBank/DDBJ whole genome shotgun (WGS) entry which is preliminary data.</text>
</comment>
<dbReference type="Gene3D" id="3.10.450.50">
    <property type="match status" value="1"/>
</dbReference>
<organism evidence="1 2">
    <name type="scientific">Maribacter aquimaris</name>
    <dbReference type="NCBI Taxonomy" id="2737171"/>
    <lineage>
        <taxon>Bacteria</taxon>
        <taxon>Pseudomonadati</taxon>
        <taxon>Bacteroidota</taxon>
        <taxon>Flavobacteriia</taxon>
        <taxon>Flavobacteriales</taxon>
        <taxon>Flavobacteriaceae</taxon>
        <taxon>Maribacter</taxon>
    </lineage>
</organism>
<evidence type="ECO:0000313" key="1">
    <source>
        <dbReference type="EMBL" id="MBD0776696.1"/>
    </source>
</evidence>
<protein>
    <submittedName>
        <fullName evidence="1">Ester cyclase</fullName>
    </submittedName>
</protein>
<gene>
    <name evidence="1" type="ORF">HPE56_02725</name>
</gene>
<dbReference type="SUPFAM" id="SSF54427">
    <property type="entry name" value="NTF2-like"/>
    <property type="match status" value="1"/>
</dbReference>
<proteinExistence type="predicted"/>
<reference evidence="1" key="1">
    <citation type="submission" date="2020-05" db="EMBL/GenBank/DDBJ databases">
        <title>The draft genome sequence of Maribacter sp. ANRC-HE7.</title>
        <authorList>
            <person name="Mu L."/>
        </authorList>
    </citation>
    <scope>NUCLEOTIDE SEQUENCE</scope>
    <source>
        <strain evidence="1">ANRC-HE7</strain>
    </source>
</reference>
<evidence type="ECO:0000313" key="2">
    <source>
        <dbReference type="Proteomes" id="UP001166021"/>
    </source>
</evidence>